<dbReference type="EMBL" id="LJGW01000075">
    <property type="protein sequence ID" value="OEV13401.1"/>
    <property type="molecule type" value="Genomic_DNA"/>
</dbReference>
<gene>
    <name evidence="1" type="ORF">AN218_03685</name>
</gene>
<proteinExistence type="predicted"/>
<evidence type="ECO:0000313" key="2">
    <source>
        <dbReference type="Proteomes" id="UP000176005"/>
    </source>
</evidence>
<evidence type="ECO:0000313" key="1">
    <source>
        <dbReference type="EMBL" id="OEV13401.1"/>
    </source>
</evidence>
<protein>
    <submittedName>
        <fullName evidence="1">Uncharacterized protein</fullName>
    </submittedName>
</protein>
<organism evidence="1 2">
    <name type="scientific">Streptomyces nanshensis</name>
    <dbReference type="NCBI Taxonomy" id="518642"/>
    <lineage>
        <taxon>Bacteria</taxon>
        <taxon>Bacillati</taxon>
        <taxon>Actinomycetota</taxon>
        <taxon>Actinomycetes</taxon>
        <taxon>Kitasatosporales</taxon>
        <taxon>Streptomycetaceae</taxon>
        <taxon>Streptomyces</taxon>
    </lineage>
</organism>
<dbReference type="Proteomes" id="UP000176005">
    <property type="component" value="Unassembled WGS sequence"/>
</dbReference>
<accession>A0A1E7LBC7</accession>
<name>A0A1E7LBC7_9ACTN</name>
<dbReference type="AlphaFoldDB" id="A0A1E7LBC7"/>
<reference evidence="1 2" key="1">
    <citation type="journal article" date="2016" name="Front. Microbiol.">
        <title>Comparative Genomics Analysis of Streptomyces Species Reveals Their Adaptation to the Marine Environment and Their Diversity at the Genomic Level.</title>
        <authorList>
            <person name="Tian X."/>
            <person name="Zhang Z."/>
            <person name="Yang T."/>
            <person name="Chen M."/>
            <person name="Li J."/>
            <person name="Chen F."/>
            <person name="Yang J."/>
            <person name="Li W."/>
            <person name="Zhang B."/>
            <person name="Zhang Z."/>
            <person name="Wu J."/>
            <person name="Zhang C."/>
            <person name="Long L."/>
            <person name="Xiao J."/>
        </authorList>
    </citation>
    <scope>NUCLEOTIDE SEQUENCE [LARGE SCALE GENOMIC DNA]</scope>
    <source>
        <strain evidence="1 2">SCSIO 10429</strain>
    </source>
</reference>
<dbReference type="RefSeq" id="WP_070015171.1">
    <property type="nucleotide sequence ID" value="NZ_LJGW01000075.1"/>
</dbReference>
<sequence length="269" mass="28782">MLSFPTPLGTVRAETSRPACSGAVDFRLSGAVSGTVHANVTHTPRQWDDFGTIRVSLGDVDPLYVAEPTNPVLVRKVAYRGHVQRTGAGSPWEPGVGGITKLCDGHPAPPQADRTLRIVLEGCANAYAERADLPQLRNHARAWEAPQLLTWLARIIPDEERQARREERAATAHRGRATRFTRLGWAAAGLFRRQPAEAPDVPLALLLAGVAGEAQTAAHAARDAAHCAASTRRLVAHMHTERAGLRDVLAAADPSGAHLHVVPDLVPAA</sequence>
<keyword evidence="2" id="KW-1185">Reference proteome</keyword>
<comment type="caution">
    <text evidence="1">The sequence shown here is derived from an EMBL/GenBank/DDBJ whole genome shotgun (WGS) entry which is preliminary data.</text>
</comment>